<reference evidence="3" key="1">
    <citation type="submission" date="2020-05" db="EMBL/GenBank/DDBJ databases">
        <title>Phylogenomic resolution of chytrid fungi.</title>
        <authorList>
            <person name="Stajich J.E."/>
            <person name="Amses K."/>
            <person name="Simmons R."/>
            <person name="Seto K."/>
            <person name="Myers J."/>
            <person name="Bonds A."/>
            <person name="Quandt C.A."/>
            <person name="Barry K."/>
            <person name="Liu P."/>
            <person name="Grigoriev I."/>
            <person name="Longcore J.E."/>
            <person name="James T.Y."/>
        </authorList>
    </citation>
    <scope>NUCLEOTIDE SEQUENCE</scope>
    <source>
        <strain evidence="3">JEL0513</strain>
    </source>
</reference>
<proteinExistence type="predicted"/>
<evidence type="ECO:0000256" key="1">
    <source>
        <dbReference type="SAM" id="Coils"/>
    </source>
</evidence>
<dbReference type="AlphaFoldDB" id="A0AAD5SY83"/>
<feature type="region of interest" description="Disordered" evidence="2">
    <location>
        <begin position="444"/>
        <end position="479"/>
    </location>
</feature>
<feature type="compositionally biased region" description="Basic and acidic residues" evidence="2">
    <location>
        <begin position="172"/>
        <end position="187"/>
    </location>
</feature>
<evidence type="ECO:0000313" key="4">
    <source>
        <dbReference type="Proteomes" id="UP001211907"/>
    </source>
</evidence>
<keyword evidence="4" id="KW-1185">Reference proteome</keyword>
<protein>
    <submittedName>
        <fullName evidence="3">Uncharacterized protein</fullName>
    </submittedName>
</protein>
<feature type="coiled-coil region" evidence="1">
    <location>
        <begin position="685"/>
        <end position="743"/>
    </location>
</feature>
<feature type="compositionally biased region" description="Polar residues" evidence="2">
    <location>
        <begin position="760"/>
        <end position="769"/>
    </location>
</feature>
<feature type="compositionally biased region" description="Low complexity" evidence="2">
    <location>
        <begin position="1"/>
        <end position="19"/>
    </location>
</feature>
<feature type="compositionally biased region" description="Polar residues" evidence="2">
    <location>
        <begin position="462"/>
        <end position="479"/>
    </location>
</feature>
<gene>
    <name evidence="3" type="ORF">HK100_000694</name>
</gene>
<evidence type="ECO:0000313" key="3">
    <source>
        <dbReference type="EMBL" id="KAJ3118048.1"/>
    </source>
</evidence>
<organism evidence="3 4">
    <name type="scientific">Physocladia obscura</name>
    <dbReference type="NCBI Taxonomy" id="109957"/>
    <lineage>
        <taxon>Eukaryota</taxon>
        <taxon>Fungi</taxon>
        <taxon>Fungi incertae sedis</taxon>
        <taxon>Chytridiomycota</taxon>
        <taxon>Chytridiomycota incertae sedis</taxon>
        <taxon>Chytridiomycetes</taxon>
        <taxon>Chytridiales</taxon>
        <taxon>Chytriomycetaceae</taxon>
        <taxon>Physocladia</taxon>
    </lineage>
</organism>
<evidence type="ECO:0000256" key="2">
    <source>
        <dbReference type="SAM" id="MobiDB-lite"/>
    </source>
</evidence>
<comment type="caution">
    <text evidence="3">The sequence shown here is derived from an EMBL/GenBank/DDBJ whole genome shotgun (WGS) entry which is preliminary data.</text>
</comment>
<feature type="coiled-coil region" evidence="1">
    <location>
        <begin position="550"/>
        <end position="637"/>
    </location>
</feature>
<dbReference type="EMBL" id="JADGJH010001140">
    <property type="protein sequence ID" value="KAJ3118048.1"/>
    <property type="molecule type" value="Genomic_DNA"/>
</dbReference>
<feature type="region of interest" description="Disordered" evidence="2">
    <location>
        <begin position="749"/>
        <end position="769"/>
    </location>
</feature>
<feature type="region of interest" description="Disordered" evidence="2">
    <location>
        <begin position="1"/>
        <end position="84"/>
    </location>
</feature>
<dbReference type="Proteomes" id="UP001211907">
    <property type="component" value="Unassembled WGS sequence"/>
</dbReference>
<name>A0AAD5SY83_9FUNG</name>
<feature type="compositionally biased region" description="Acidic residues" evidence="2">
    <location>
        <begin position="39"/>
        <end position="59"/>
    </location>
</feature>
<feature type="region of interest" description="Disordered" evidence="2">
    <location>
        <begin position="172"/>
        <end position="194"/>
    </location>
</feature>
<accession>A0AAD5SY83</accession>
<keyword evidence="1" id="KW-0175">Coiled coil</keyword>
<sequence>MYQAKTTVTKSTTLTGSKSPTEKAQASEMKIQLETDSTAFDDSDDEEEETIEADNDEDSNYGSDRLRLSSFDDDSDASSRYDPVKTPSFLKARRFSRLSKSSSTTAIPTTPHSVVSTIASMFSPTNRHAFAAADSKSDNGVPLPIITVDSPSLPKTSIDTIERSLSNIELIRDSSSKNTEMSDKTVDDDSADEDQENVFLAQKSQSERAEKVACAAEDDSGGVWNSSSSSFLTIADPSLQLSVFGVSQGNLMWDFLKGRYEGEKQMDDFVNLERSVMAETIDELMKNNATLSASVSALSFANSDLKDSNKHLKQTNADLLRRSEQHNTIWISLTNDIVSLQESGRAKEEAHAIEVDALKTEIRCLQTEIKTGLDSKDKESFSGTIQQLQIEKHALSEKVSVLSSHVDSCIGDAEAVIEMNEKLNTLTKENAELFNKLEEMKAELHDQQQQQSQYDSEKSVDSKQSILPTSTSLNGQNNDLGKSVEELEIANTELEIRIEQLERQVALFDYERYEVAKELDERNAKIGWLEEVNADLMAKMQEDHEGRTGITTLQSEVLSLKKKIAKLTDENDVLEALNQDLIEAKKELKTYSVELESKHAEVQAHCEFVRKAMDSMRSSHRDEIESYEAKMHDAVREQVFSQTSIFSQEIERLKIVIEDAQESQNLLNVRCKELETVRSQDIQFRDVLAQQKKELEVKVEQLEIDVQKFEQLLKTSELRGNILQKENKGLNEQLAVLRNLTEEIVVPETLEQNSEKSDFAESSSNAESD</sequence>